<feature type="region of interest" description="Disordered" evidence="1">
    <location>
        <begin position="26"/>
        <end position="80"/>
    </location>
</feature>
<evidence type="ECO:0000313" key="3">
    <source>
        <dbReference type="Proteomes" id="UP000663848"/>
    </source>
</evidence>
<feature type="compositionally biased region" description="Polar residues" evidence="1">
    <location>
        <begin position="26"/>
        <end position="36"/>
    </location>
</feature>
<evidence type="ECO:0000313" key="2">
    <source>
        <dbReference type="EMBL" id="CAF5079542.1"/>
    </source>
</evidence>
<feature type="non-terminal residue" evidence="2">
    <location>
        <position position="80"/>
    </location>
</feature>
<dbReference type="Proteomes" id="UP000663848">
    <property type="component" value="Unassembled WGS sequence"/>
</dbReference>
<protein>
    <submittedName>
        <fullName evidence="2">Uncharacterized protein</fullName>
    </submittedName>
</protein>
<proteinExistence type="predicted"/>
<dbReference type="AlphaFoldDB" id="A0A822DTZ1"/>
<dbReference type="EMBL" id="CAJOBR010064388">
    <property type="protein sequence ID" value="CAF5079542.1"/>
    <property type="molecule type" value="Genomic_DNA"/>
</dbReference>
<name>A0A822DTZ1_9BILA</name>
<feature type="non-terminal residue" evidence="2">
    <location>
        <position position="1"/>
    </location>
</feature>
<sequence>TNRNAHYQYYDPRLRTRQQAQQSLYEYQYSSTSPNRKSPGPIYGSPRRQPSYQPPSFLQELPSSSADSISDLGEPISVFD</sequence>
<accession>A0A822DTZ1</accession>
<feature type="compositionally biased region" description="Low complexity" evidence="1">
    <location>
        <begin position="45"/>
        <end position="56"/>
    </location>
</feature>
<comment type="caution">
    <text evidence="2">The sequence shown here is derived from an EMBL/GenBank/DDBJ whole genome shotgun (WGS) entry which is preliminary data.</text>
</comment>
<organism evidence="2 3">
    <name type="scientific">Rotaria socialis</name>
    <dbReference type="NCBI Taxonomy" id="392032"/>
    <lineage>
        <taxon>Eukaryota</taxon>
        <taxon>Metazoa</taxon>
        <taxon>Spiralia</taxon>
        <taxon>Gnathifera</taxon>
        <taxon>Rotifera</taxon>
        <taxon>Eurotatoria</taxon>
        <taxon>Bdelloidea</taxon>
        <taxon>Philodinida</taxon>
        <taxon>Philodinidae</taxon>
        <taxon>Rotaria</taxon>
    </lineage>
</organism>
<gene>
    <name evidence="2" type="ORF">QYT958_LOCUS43808</name>
</gene>
<reference evidence="2" key="1">
    <citation type="submission" date="2021-02" db="EMBL/GenBank/DDBJ databases">
        <authorList>
            <person name="Nowell W R."/>
        </authorList>
    </citation>
    <scope>NUCLEOTIDE SEQUENCE</scope>
</reference>
<evidence type="ECO:0000256" key="1">
    <source>
        <dbReference type="SAM" id="MobiDB-lite"/>
    </source>
</evidence>